<protein>
    <recommendedName>
        <fullName evidence="3">NYN domain-containing protein</fullName>
    </recommendedName>
</protein>
<accession>A0A067DG68</accession>
<sequence>MCLELQESKEKKIKELFNQLEIKGVIRPAEPYVLVIVEGDLRLYNNDKLVNHFKQIHKREQKKRLNQIESAKGKMREHLVGNYSMRMETYKMASKATLTPKVGYSLVVKLKRVWFWVRTMSDKLQAADVLLRNYMVDMMDKRRFGCLVFVSDDSDFVEVLQEATLRCLKTGVAGYMNDGTLKRIADRLKWAYNSEVEKKRLIGMIDADCIQKEDKDAWWELESSDAESTS</sequence>
<evidence type="ECO:0000313" key="1">
    <source>
        <dbReference type="EMBL" id="KDO40545.1"/>
    </source>
</evidence>
<dbReference type="Proteomes" id="UP000027120">
    <property type="component" value="Unassembled WGS sequence"/>
</dbReference>
<evidence type="ECO:0000313" key="2">
    <source>
        <dbReference type="Proteomes" id="UP000027120"/>
    </source>
</evidence>
<dbReference type="PANTHER" id="PTHR35744">
    <property type="entry name" value="C2H2-TYPE DOMAIN-CONTAINING PROTEIN"/>
    <property type="match status" value="1"/>
</dbReference>
<gene>
    <name evidence="1" type="ORF">CISIN_1g046085mg</name>
</gene>
<evidence type="ECO:0008006" key="3">
    <source>
        <dbReference type="Google" id="ProtNLM"/>
    </source>
</evidence>
<organism evidence="1 2">
    <name type="scientific">Citrus sinensis</name>
    <name type="common">Sweet orange</name>
    <name type="synonym">Citrus aurantium var. sinensis</name>
    <dbReference type="NCBI Taxonomy" id="2711"/>
    <lineage>
        <taxon>Eukaryota</taxon>
        <taxon>Viridiplantae</taxon>
        <taxon>Streptophyta</taxon>
        <taxon>Embryophyta</taxon>
        <taxon>Tracheophyta</taxon>
        <taxon>Spermatophyta</taxon>
        <taxon>Magnoliopsida</taxon>
        <taxon>eudicotyledons</taxon>
        <taxon>Gunneridae</taxon>
        <taxon>Pentapetalae</taxon>
        <taxon>rosids</taxon>
        <taxon>malvids</taxon>
        <taxon>Sapindales</taxon>
        <taxon>Rutaceae</taxon>
        <taxon>Aurantioideae</taxon>
        <taxon>Citrus</taxon>
    </lineage>
</organism>
<proteinExistence type="predicted"/>
<dbReference type="AlphaFoldDB" id="A0A067DG68"/>
<dbReference type="EMBL" id="KK785914">
    <property type="protein sequence ID" value="KDO40545.1"/>
    <property type="molecule type" value="Genomic_DNA"/>
</dbReference>
<keyword evidence="2" id="KW-1185">Reference proteome</keyword>
<reference evidence="1 2" key="1">
    <citation type="submission" date="2014-04" db="EMBL/GenBank/DDBJ databases">
        <authorList>
            <consortium name="International Citrus Genome Consortium"/>
            <person name="Gmitter F."/>
            <person name="Chen C."/>
            <person name="Farmerie W."/>
            <person name="Harkins T."/>
            <person name="Desany B."/>
            <person name="Mohiuddin M."/>
            <person name="Kodira C."/>
            <person name="Borodovsky M."/>
            <person name="Lomsadze A."/>
            <person name="Burns P."/>
            <person name="Jenkins J."/>
            <person name="Prochnik S."/>
            <person name="Shu S."/>
            <person name="Chapman J."/>
            <person name="Pitluck S."/>
            <person name="Schmutz J."/>
            <person name="Rokhsar D."/>
        </authorList>
    </citation>
    <scope>NUCLEOTIDE SEQUENCE</scope>
</reference>
<dbReference type="PANTHER" id="PTHR35744:SF4">
    <property type="entry name" value="OS04G0464600 PROTEIN"/>
    <property type="match status" value="1"/>
</dbReference>
<name>A0A067DG68_CITSI</name>
<dbReference type="STRING" id="2711.A0A067DG68"/>